<dbReference type="GO" id="GO:0006281">
    <property type="term" value="P:DNA repair"/>
    <property type="evidence" value="ECO:0007669"/>
    <property type="project" value="UniProtKB-KW"/>
</dbReference>
<dbReference type="SUPFAM" id="SSF56219">
    <property type="entry name" value="DNase I-like"/>
    <property type="match status" value="1"/>
</dbReference>
<dbReference type="InterPro" id="IPR005135">
    <property type="entry name" value="Endo/exonuclease/phosphatase"/>
</dbReference>
<keyword evidence="8" id="KW-0234">DNA repair</keyword>
<dbReference type="GO" id="GO:0016787">
    <property type="term" value="F:hydrolase activity"/>
    <property type="evidence" value="ECO:0007669"/>
    <property type="project" value="UniProtKB-KW"/>
</dbReference>
<keyword evidence="4" id="KW-0479">Metal-binding</keyword>
<feature type="transmembrane region" description="Helical" evidence="9">
    <location>
        <begin position="39"/>
        <end position="61"/>
    </location>
</feature>
<evidence type="ECO:0000256" key="5">
    <source>
        <dbReference type="ARBA" id="ARBA00022763"/>
    </source>
</evidence>
<sequence length="336" mass="39355">MKKLSLGYRILYFVNVAFAILLALSYLTSFVSPRTFSLLALINFSIPLLWVFNICFALIWLVKLKKYFFLSFIVIALGWFHFQKLFVLKSIDKDNEHSFKVMSYNVMQFYSLKDNRKSTYKDIESFIYQENPAILCMQELKYFKKPIFKKFKYNTLDTQNLSLQSAIYSHYPILDVKRFDFEASGNSAIYADIKMKADTIRVFSAHFQSLNLKPDIATINEEPKEKLIKRLQKVFEKQLNQFDLIKEDVTHSPYPVLFCADMNNTALSYLYQQITDLGLKDSFLESGKYYGKTFNFGVLPVRIDMILLSDSLDANSFKNYDVDYSDHFPVMAEIKL</sequence>
<dbReference type="GO" id="GO:0004518">
    <property type="term" value="F:nuclease activity"/>
    <property type="evidence" value="ECO:0007669"/>
    <property type="project" value="UniProtKB-KW"/>
</dbReference>
<reference evidence="11 12" key="1">
    <citation type="submission" date="2019-04" db="EMBL/GenBank/DDBJ databases">
        <title>Psychroflexus halotolerans sp. nov., isolated from a marine solar saltern.</title>
        <authorList>
            <person name="Feng X."/>
        </authorList>
    </citation>
    <scope>NUCLEOTIDE SEQUENCE [LARGE SCALE GENOMIC DNA]</scope>
    <source>
        <strain evidence="11 12">WDS2C27</strain>
    </source>
</reference>
<comment type="cofactor">
    <cofactor evidence="1">
        <name>Mn(2+)</name>
        <dbReference type="ChEBI" id="CHEBI:29035"/>
    </cofactor>
</comment>
<keyword evidence="5" id="KW-0227">DNA damage</keyword>
<name>A0A4U5TQP1_9FLAO</name>
<feature type="transmembrane region" description="Helical" evidence="9">
    <location>
        <begin position="6"/>
        <end position="27"/>
    </location>
</feature>
<proteinExistence type="predicted"/>
<dbReference type="Pfam" id="PF03372">
    <property type="entry name" value="Exo_endo_phos"/>
    <property type="match status" value="1"/>
</dbReference>
<dbReference type="CDD" id="cd09084">
    <property type="entry name" value="EEP-2"/>
    <property type="match status" value="1"/>
</dbReference>
<evidence type="ECO:0000256" key="7">
    <source>
        <dbReference type="ARBA" id="ARBA00022842"/>
    </source>
</evidence>
<gene>
    <name evidence="11" type="ORF">FCN74_04805</name>
</gene>
<keyword evidence="7" id="KW-0460">Magnesium</keyword>
<evidence type="ECO:0000256" key="3">
    <source>
        <dbReference type="ARBA" id="ARBA00022722"/>
    </source>
</evidence>
<keyword evidence="9" id="KW-1133">Transmembrane helix</keyword>
<dbReference type="Proteomes" id="UP000306552">
    <property type="component" value="Unassembled WGS sequence"/>
</dbReference>
<keyword evidence="3" id="KW-0540">Nuclease</keyword>
<evidence type="ECO:0000256" key="9">
    <source>
        <dbReference type="SAM" id="Phobius"/>
    </source>
</evidence>
<dbReference type="Gene3D" id="3.60.10.10">
    <property type="entry name" value="Endonuclease/exonuclease/phosphatase"/>
    <property type="match status" value="1"/>
</dbReference>
<dbReference type="InterPro" id="IPR051547">
    <property type="entry name" value="TDP2-like"/>
</dbReference>
<organism evidence="11 12">
    <name type="scientific">Mesohalobacter halotolerans</name>
    <dbReference type="NCBI Taxonomy" id="1883405"/>
    <lineage>
        <taxon>Bacteria</taxon>
        <taxon>Pseudomonadati</taxon>
        <taxon>Bacteroidota</taxon>
        <taxon>Flavobacteriia</taxon>
        <taxon>Flavobacteriales</taxon>
        <taxon>Flavobacteriaceae</taxon>
        <taxon>Mesohalobacter</taxon>
    </lineage>
</organism>
<evidence type="ECO:0000256" key="6">
    <source>
        <dbReference type="ARBA" id="ARBA00022801"/>
    </source>
</evidence>
<evidence type="ECO:0000256" key="1">
    <source>
        <dbReference type="ARBA" id="ARBA00001936"/>
    </source>
</evidence>
<dbReference type="PANTHER" id="PTHR15822">
    <property type="entry name" value="TRAF AND TNF RECEPTOR-ASSOCIATED PROTEIN"/>
    <property type="match status" value="1"/>
</dbReference>
<comment type="caution">
    <text evidence="11">The sequence shown here is derived from an EMBL/GenBank/DDBJ whole genome shotgun (WGS) entry which is preliminary data.</text>
</comment>
<dbReference type="InterPro" id="IPR036691">
    <property type="entry name" value="Endo/exonu/phosph_ase_sf"/>
</dbReference>
<feature type="transmembrane region" description="Helical" evidence="9">
    <location>
        <begin position="67"/>
        <end position="87"/>
    </location>
</feature>
<evidence type="ECO:0000256" key="8">
    <source>
        <dbReference type="ARBA" id="ARBA00023204"/>
    </source>
</evidence>
<keyword evidence="6" id="KW-0378">Hydrolase</keyword>
<protein>
    <recommendedName>
        <fullName evidence="10">Endonuclease/exonuclease/phosphatase domain-containing protein</fullName>
    </recommendedName>
</protein>
<keyword evidence="12" id="KW-1185">Reference proteome</keyword>
<dbReference type="RefSeq" id="WP_138931468.1">
    <property type="nucleotide sequence ID" value="NZ_SWMU01000002.1"/>
</dbReference>
<accession>A0A4U5TQP1</accession>
<keyword evidence="9" id="KW-0472">Membrane</keyword>
<comment type="cofactor">
    <cofactor evidence="2">
        <name>Mg(2+)</name>
        <dbReference type="ChEBI" id="CHEBI:18420"/>
    </cofactor>
</comment>
<evidence type="ECO:0000259" key="10">
    <source>
        <dbReference type="Pfam" id="PF03372"/>
    </source>
</evidence>
<dbReference type="PANTHER" id="PTHR15822:SF4">
    <property type="entry name" value="TYROSYL-DNA PHOSPHODIESTERASE 2"/>
    <property type="match status" value="1"/>
</dbReference>
<evidence type="ECO:0000256" key="2">
    <source>
        <dbReference type="ARBA" id="ARBA00001946"/>
    </source>
</evidence>
<dbReference type="AlphaFoldDB" id="A0A4U5TQP1"/>
<dbReference type="EMBL" id="SWMU01000002">
    <property type="protein sequence ID" value="TKS56366.1"/>
    <property type="molecule type" value="Genomic_DNA"/>
</dbReference>
<keyword evidence="9" id="KW-0812">Transmembrane</keyword>
<feature type="domain" description="Endonuclease/exonuclease/phosphatase" evidence="10">
    <location>
        <begin position="102"/>
        <end position="327"/>
    </location>
</feature>
<dbReference type="OrthoDB" id="635146at2"/>
<evidence type="ECO:0000313" key="11">
    <source>
        <dbReference type="EMBL" id="TKS56366.1"/>
    </source>
</evidence>
<dbReference type="GO" id="GO:0046872">
    <property type="term" value="F:metal ion binding"/>
    <property type="evidence" value="ECO:0007669"/>
    <property type="project" value="UniProtKB-KW"/>
</dbReference>
<evidence type="ECO:0000313" key="12">
    <source>
        <dbReference type="Proteomes" id="UP000306552"/>
    </source>
</evidence>
<evidence type="ECO:0000256" key="4">
    <source>
        <dbReference type="ARBA" id="ARBA00022723"/>
    </source>
</evidence>